<evidence type="ECO:0000313" key="2">
    <source>
        <dbReference type="EMBL" id="ETV64434.1"/>
    </source>
</evidence>
<dbReference type="Gene3D" id="3.30.300.30">
    <property type="match status" value="1"/>
</dbReference>
<dbReference type="SUPFAM" id="SSF56801">
    <property type="entry name" value="Acetyl-CoA synthetase-like"/>
    <property type="match status" value="1"/>
</dbReference>
<accession>W4FBY9</accession>
<dbReference type="VEuPathDB" id="FungiDB:H257_18683"/>
<dbReference type="GeneID" id="20820679"/>
<proteinExistence type="predicted"/>
<dbReference type="AlphaFoldDB" id="W4FBY9"/>
<name>W4FBY9_APHAT</name>
<dbReference type="OrthoDB" id="2962993at2759"/>
<organism evidence="2">
    <name type="scientific">Aphanomyces astaci</name>
    <name type="common">Crayfish plague agent</name>
    <dbReference type="NCBI Taxonomy" id="112090"/>
    <lineage>
        <taxon>Eukaryota</taxon>
        <taxon>Sar</taxon>
        <taxon>Stramenopiles</taxon>
        <taxon>Oomycota</taxon>
        <taxon>Saprolegniomycetes</taxon>
        <taxon>Saprolegniales</taxon>
        <taxon>Verrucalvaceae</taxon>
        <taxon>Aphanomyces</taxon>
    </lineage>
</organism>
<dbReference type="EMBL" id="KI913311">
    <property type="protein sequence ID" value="ETV64434.1"/>
    <property type="molecule type" value="Genomic_DNA"/>
</dbReference>
<protein>
    <recommendedName>
        <fullName evidence="1">AMP-binding enzyme C-terminal domain-containing protein</fullName>
    </recommendedName>
</protein>
<reference evidence="2" key="1">
    <citation type="submission" date="2013-12" db="EMBL/GenBank/DDBJ databases">
        <title>The Genome Sequence of Aphanomyces astaci APO3.</title>
        <authorList>
            <consortium name="The Broad Institute Genomics Platform"/>
            <person name="Russ C."/>
            <person name="Tyler B."/>
            <person name="van West P."/>
            <person name="Dieguez-Uribeondo J."/>
            <person name="Young S.K."/>
            <person name="Zeng Q."/>
            <person name="Gargeya S."/>
            <person name="Fitzgerald M."/>
            <person name="Abouelleil A."/>
            <person name="Alvarado L."/>
            <person name="Chapman S.B."/>
            <person name="Gainer-Dewar J."/>
            <person name="Goldberg J."/>
            <person name="Griggs A."/>
            <person name="Gujja S."/>
            <person name="Hansen M."/>
            <person name="Howarth C."/>
            <person name="Imamovic A."/>
            <person name="Ireland A."/>
            <person name="Larimer J."/>
            <person name="McCowan C."/>
            <person name="Murphy C."/>
            <person name="Pearson M."/>
            <person name="Poon T.W."/>
            <person name="Priest M."/>
            <person name="Roberts A."/>
            <person name="Saif S."/>
            <person name="Shea T."/>
            <person name="Sykes S."/>
            <person name="Wortman J."/>
            <person name="Nusbaum C."/>
            <person name="Birren B."/>
        </authorList>
    </citation>
    <scope>NUCLEOTIDE SEQUENCE [LARGE SCALE GENOMIC DNA]</scope>
    <source>
        <strain evidence="2">APO3</strain>
    </source>
</reference>
<dbReference type="RefSeq" id="XP_009846087.1">
    <property type="nucleotide sequence ID" value="XM_009847785.1"/>
</dbReference>
<evidence type="ECO:0000259" key="1">
    <source>
        <dbReference type="Pfam" id="PF13193"/>
    </source>
</evidence>
<gene>
    <name evidence="2" type="ORF">H257_18683</name>
</gene>
<sequence length="60" mass="6702">MVRECAVYGVPDETWGQVVTAAVVYKWPRVVHVVPAIPKNAMGKVNKKQLTAVFDTEFKV</sequence>
<dbReference type="InterPro" id="IPR045851">
    <property type="entry name" value="AMP-bd_C_sf"/>
</dbReference>
<dbReference type="InterPro" id="IPR025110">
    <property type="entry name" value="AMP-bd_C"/>
</dbReference>
<dbReference type="Pfam" id="PF13193">
    <property type="entry name" value="AMP-binding_C"/>
    <property type="match status" value="1"/>
</dbReference>
<feature type="domain" description="AMP-binding enzyme C-terminal" evidence="1">
    <location>
        <begin position="2"/>
        <end position="25"/>
    </location>
</feature>